<dbReference type="PROSITE" id="PS51257">
    <property type="entry name" value="PROKAR_LIPOPROTEIN"/>
    <property type="match status" value="1"/>
</dbReference>
<name>G0J4A1_CYCMS</name>
<gene>
    <name evidence="1" type="ordered locus">Cycma_3816</name>
</gene>
<accession>G0J4A1</accession>
<dbReference type="HOGENOM" id="CLU_059145_0_0_10"/>
<dbReference type="AlphaFoldDB" id="G0J4A1"/>
<dbReference type="InterPro" id="IPR025316">
    <property type="entry name" value="DUF4221"/>
</dbReference>
<evidence type="ECO:0000313" key="2">
    <source>
        <dbReference type="Proteomes" id="UP000001635"/>
    </source>
</evidence>
<evidence type="ECO:0000313" key="1">
    <source>
        <dbReference type="EMBL" id="AEL27527.1"/>
    </source>
</evidence>
<reference evidence="2" key="1">
    <citation type="submission" date="2011-07" db="EMBL/GenBank/DDBJ databases">
        <title>The complete genome of Cyclobacterium marinum DSM 745.</title>
        <authorList>
            <person name="Lucas S."/>
            <person name="Han J."/>
            <person name="Lapidus A."/>
            <person name="Bruce D."/>
            <person name="Goodwin L."/>
            <person name="Pitluck S."/>
            <person name="Peters L."/>
            <person name="Kyrpides N."/>
            <person name="Mavromatis K."/>
            <person name="Ivanova N."/>
            <person name="Ovchinnikova G."/>
            <person name="Chertkov O."/>
            <person name="Detter J.C."/>
            <person name="Tapia R."/>
            <person name="Han C."/>
            <person name="Land M."/>
            <person name="Hauser L."/>
            <person name="Markowitz V."/>
            <person name="Cheng J.-F."/>
            <person name="Hugenholtz P."/>
            <person name="Woyke T."/>
            <person name="Wu D."/>
            <person name="Tindall B."/>
            <person name="Schuetze A."/>
            <person name="Brambilla E."/>
            <person name="Klenk H.-P."/>
            <person name="Eisen J.A."/>
        </authorList>
    </citation>
    <scope>NUCLEOTIDE SEQUENCE [LARGE SCALE GENOMIC DNA]</scope>
    <source>
        <strain evidence="2">ATCC 25205 / DSM 745 / LMG 13164 / NCIMB 1802</strain>
    </source>
</reference>
<keyword evidence="2" id="KW-1185">Reference proteome</keyword>
<dbReference type="KEGG" id="cmr:Cycma_3816"/>
<organism evidence="1 2">
    <name type="scientific">Cyclobacterium marinum (strain ATCC 25205 / DSM 745 / LMG 13164 / NCIMB 1802)</name>
    <name type="common">Flectobacillus marinus</name>
    <dbReference type="NCBI Taxonomy" id="880070"/>
    <lineage>
        <taxon>Bacteria</taxon>
        <taxon>Pseudomonadati</taxon>
        <taxon>Bacteroidota</taxon>
        <taxon>Cytophagia</taxon>
        <taxon>Cytophagales</taxon>
        <taxon>Cyclobacteriaceae</taxon>
        <taxon>Cyclobacterium</taxon>
    </lineage>
</organism>
<protein>
    <recommendedName>
        <fullName evidence="3">Lipoprotein</fullName>
    </recommendedName>
</protein>
<sequence>MRQITFLLIVSVLISCHSKNNDQGSHDTLYSVDTLLIDSKGQPLYLKYQLINSSIDEEKRSIYLFNDFNHSIDEVNLDELALVNNYPFETEGPDGTGEPVNNFNVLKDGRFFIKSFSKSGVFDRSGALKQKIDWINSIDSTGIKYGEVPNIELLGEHTGLTVFGLNYDYKNREIGLDVLSVQKNVVKRFEIDAERSYRDFILTVEGTQYVLDPNVFLVVENNSIIISHQFSNEVLLFNSEGGFIKKVDYEPKLTPKRVNKGNEKGLADLKQVREEYKNYLGQVCFYPPVWDEVNKRYLRLSTKSVYSEKESKNSFLPEVQESKAYLSVFDVDFNLVSELAIPELTMKPTKYFAKDGKLWVFKNFSDELGFIVVDI</sequence>
<dbReference type="Proteomes" id="UP000001635">
    <property type="component" value="Chromosome"/>
</dbReference>
<evidence type="ECO:0008006" key="3">
    <source>
        <dbReference type="Google" id="ProtNLM"/>
    </source>
</evidence>
<proteinExistence type="predicted"/>
<dbReference type="EMBL" id="CP002955">
    <property type="protein sequence ID" value="AEL27527.1"/>
    <property type="molecule type" value="Genomic_DNA"/>
</dbReference>
<dbReference type="RefSeq" id="WP_014021812.1">
    <property type="nucleotide sequence ID" value="NC_015914.1"/>
</dbReference>
<dbReference type="Pfam" id="PF13970">
    <property type="entry name" value="DUF4221"/>
    <property type="match status" value="1"/>
</dbReference>
<dbReference type="OrthoDB" id="833511at2"/>